<sequence length="363" mass="40512">MTLGRAKASCITTYIGENPPPDDLFLKLDRDQVHVGTEITGKVEYHGKNHVVKVVLEGIETSVVALPNNSNREDDKTTGIDYLHKHTSEQRVILHEERLMEATSATSRTSSSFGFIFGLPDDLPGTMRCVLDGTDPTLPSQCQIKYTVTASITNEDNDGRKEVCAVVVVLPKREADIPIDPAIRVSIGSLSEALYQTIFDCGADLFFCTGDTATEETKNHQKPQQDQEPMAITRDNFIFLETSKSTLNLSPGQKLTVEIRDWLRLLSGRRKNAVWMMKLTEELQWSAKGRVAHNQRIWYLYANQHELPTTVSPSYDSNPQSLLQIRHELAIFMTTKDAITKEILASTAPIPIRIVSNRTGGEA</sequence>
<protein>
    <submittedName>
        <fullName evidence="1">Uncharacterized protein</fullName>
    </submittedName>
</protein>
<reference evidence="1" key="1">
    <citation type="journal article" date="2021" name="Sci. Rep.">
        <title>Diploid genomic architecture of Nitzschia inconspicua, an elite biomass production diatom.</title>
        <authorList>
            <person name="Oliver A."/>
            <person name="Podell S."/>
            <person name="Pinowska A."/>
            <person name="Traller J.C."/>
            <person name="Smith S.R."/>
            <person name="McClure R."/>
            <person name="Beliaev A."/>
            <person name="Bohutskyi P."/>
            <person name="Hill E.A."/>
            <person name="Rabines A."/>
            <person name="Zheng H."/>
            <person name="Allen L.Z."/>
            <person name="Kuo A."/>
            <person name="Grigoriev I.V."/>
            <person name="Allen A.E."/>
            <person name="Hazlebeck D."/>
            <person name="Allen E.E."/>
        </authorList>
    </citation>
    <scope>NUCLEOTIDE SEQUENCE</scope>
    <source>
        <strain evidence="1">Hildebrandi</strain>
    </source>
</reference>
<reference evidence="1" key="2">
    <citation type="submission" date="2021-04" db="EMBL/GenBank/DDBJ databases">
        <authorList>
            <person name="Podell S."/>
        </authorList>
    </citation>
    <scope>NUCLEOTIDE SEQUENCE</scope>
    <source>
        <strain evidence="1">Hildebrandi</strain>
    </source>
</reference>
<dbReference type="Proteomes" id="UP000693970">
    <property type="component" value="Unassembled WGS sequence"/>
</dbReference>
<organism evidence="1 2">
    <name type="scientific">Nitzschia inconspicua</name>
    <dbReference type="NCBI Taxonomy" id="303405"/>
    <lineage>
        <taxon>Eukaryota</taxon>
        <taxon>Sar</taxon>
        <taxon>Stramenopiles</taxon>
        <taxon>Ochrophyta</taxon>
        <taxon>Bacillariophyta</taxon>
        <taxon>Bacillariophyceae</taxon>
        <taxon>Bacillariophycidae</taxon>
        <taxon>Bacillariales</taxon>
        <taxon>Bacillariaceae</taxon>
        <taxon>Nitzschia</taxon>
    </lineage>
</organism>
<comment type="caution">
    <text evidence="1">The sequence shown here is derived from an EMBL/GenBank/DDBJ whole genome shotgun (WGS) entry which is preliminary data.</text>
</comment>
<keyword evidence="2" id="KW-1185">Reference proteome</keyword>
<name>A0A9K3L8E8_9STRA</name>
<evidence type="ECO:0000313" key="2">
    <source>
        <dbReference type="Proteomes" id="UP000693970"/>
    </source>
</evidence>
<accession>A0A9K3L8E8</accession>
<dbReference type="EMBL" id="JAGRRH010000015">
    <property type="protein sequence ID" value="KAG7356790.1"/>
    <property type="molecule type" value="Genomic_DNA"/>
</dbReference>
<evidence type="ECO:0000313" key="1">
    <source>
        <dbReference type="EMBL" id="KAG7356790.1"/>
    </source>
</evidence>
<proteinExistence type="predicted"/>
<dbReference type="AlphaFoldDB" id="A0A9K3L8E8"/>
<gene>
    <name evidence="1" type="ORF">IV203_001476</name>
</gene>